<evidence type="ECO:0000256" key="4">
    <source>
        <dbReference type="SAM" id="Phobius"/>
    </source>
</evidence>
<proteinExistence type="inferred from homology"/>
<keyword evidence="2" id="KW-0597">Phosphoprotein</keyword>
<dbReference type="Proteomes" id="UP000035681">
    <property type="component" value="Unplaced"/>
</dbReference>
<reference evidence="7" key="1">
    <citation type="submission" date="2015-08" db="UniProtKB">
        <authorList>
            <consortium name="WormBaseParasite"/>
        </authorList>
    </citation>
    <scope>IDENTIFICATION</scope>
</reference>
<dbReference type="GO" id="GO:0012505">
    <property type="term" value="C:endomembrane system"/>
    <property type="evidence" value="ECO:0007669"/>
    <property type="project" value="TreeGrafter"/>
</dbReference>
<keyword evidence="4" id="KW-1133">Transmembrane helix</keyword>
<dbReference type="SUPFAM" id="SSF63829">
    <property type="entry name" value="Calcium-dependent phosphotriesterase"/>
    <property type="match status" value="1"/>
</dbReference>
<protein>
    <submittedName>
        <fullName evidence="7 8">Str_synth domain-containing protein</fullName>
    </submittedName>
</protein>
<feature type="transmembrane region" description="Helical" evidence="4">
    <location>
        <begin position="12"/>
        <end position="36"/>
    </location>
</feature>
<keyword evidence="4" id="KW-0472">Membrane</keyword>
<evidence type="ECO:0000313" key="6">
    <source>
        <dbReference type="Proteomes" id="UP000035681"/>
    </source>
</evidence>
<sequence>MIKCCLNNDKMCFLIKFSICSTVGVIFLAIFTSILFPFTSKPFNAQEYILPSPKPLTGILSINNKLAVGKRILENEIIGPEALVVEGNTIYTTTFDGKVVKIVNEKIVDIISFNDEKKCGTFETEKKCGRPLGIRRYNKDILIVLDSYYGIYFVDFSKKIYKNGYELFLSSDKLTKEKPAMMLNDFDIINNEDLYISDSSSKWDRRRFFHILSEAQSNGRILKVNLKTKNVSIFQENLFFPNGVQQLSKDSIIVAECGMARIWKIYISGDKIGQREIFIENLPGLPDNIRFSEYSKTFFVGLTGLRHADKFNMYDMMGKHATFRNILAKTLPEKFFSKIPSFFVDKHSILIEINLKGEIVSTYQDPQSTVVEDVSHVADDENYLYLGSYHSKFIVKVPKVNN</sequence>
<evidence type="ECO:0000313" key="7">
    <source>
        <dbReference type="WBParaSite" id="SSTP_0000469100.1"/>
    </source>
</evidence>
<evidence type="ECO:0000313" key="8">
    <source>
        <dbReference type="WBParaSite" id="TCONS_00014692.p1"/>
    </source>
</evidence>
<evidence type="ECO:0000256" key="3">
    <source>
        <dbReference type="ARBA" id="ARBA00023180"/>
    </source>
</evidence>
<evidence type="ECO:0000259" key="5">
    <source>
        <dbReference type="Pfam" id="PF03088"/>
    </source>
</evidence>
<dbReference type="Pfam" id="PF20067">
    <property type="entry name" value="SSL_N"/>
    <property type="match status" value="1"/>
</dbReference>
<evidence type="ECO:0000256" key="2">
    <source>
        <dbReference type="ARBA" id="ARBA00022553"/>
    </source>
</evidence>
<name>A0A0K0E5A7_STRER</name>
<dbReference type="InterPro" id="IPR018119">
    <property type="entry name" value="Strictosidine_synth_cons-reg"/>
</dbReference>
<accession>A0A0K0E5A7</accession>
<evidence type="ECO:0000256" key="1">
    <source>
        <dbReference type="ARBA" id="ARBA00009191"/>
    </source>
</evidence>
<comment type="similarity">
    <text evidence="1">Belongs to the strictosidine synthase family.</text>
</comment>
<dbReference type="PANTHER" id="PTHR10426">
    <property type="entry name" value="STRICTOSIDINE SYNTHASE-RELATED"/>
    <property type="match status" value="1"/>
</dbReference>
<keyword evidence="6" id="KW-1185">Reference proteome</keyword>
<feature type="domain" description="Strictosidine synthase conserved region" evidence="5">
    <location>
        <begin position="184"/>
        <end position="269"/>
    </location>
</feature>
<organism evidence="7">
    <name type="scientific">Strongyloides stercoralis</name>
    <name type="common">Threadworm</name>
    <dbReference type="NCBI Taxonomy" id="6248"/>
    <lineage>
        <taxon>Eukaryota</taxon>
        <taxon>Metazoa</taxon>
        <taxon>Ecdysozoa</taxon>
        <taxon>Nematoda</taxon>
        <taxon>Chromadorea</taxon>
        <taxon>Rhabditida</taxon>
        <taxon>Tylenchina</taxon>
        <taxon>Panagrolaimomorpha</taxon>
        <taxon>Strongyloidoidea</taxon>
        <taxon>Strongyloididae</taxon>
        <taxon>Strongyloides</taxon>
    </lineage>
</organism>
<dbReference type="InterPro" id="IPR011042">
    <property type="entry name" value="6-blade_b-propeller_TolB-like"/>
</dbReference>
<dbReference type="WBParaSite" id="TCONS_00014692.p1">
    <property type="protein sequence ID" value="TCONS_00014692.p1"/>
    <property type="gene ID" value="XLOC_009908"/>
</dbReference>
<keyword evidence="3" id="KW-0325">Glycoprotein</keyword>
<dbReference type="PANTHER" id="PTHR10426:SF88">
    <property type="entry name" value="ADIPOCYTE PLASMA MEMBRANE-ASSOCIATED PROTEIN HEMOMUCIN-RELATED"/>
    <property type="match status" value="1"/>
</dbReference>
<dbReference type="GO" id="GO:0016787">
    <property type="term" value="F:hydrolase activity"/>
    <property type="evidence" value="ECO:0007669"/>
    <property type="project" value="TreeGrafter"/>
</dbReference>
<keyword evidence="4" id="KW-0812">Transmembrane</keyword>
<dbReference type="Gene3D" id="2.120.10.30">
    <property type="entry name" value="TolB, C-terminal domain"/>
    <property type="match status" value="1"/>
</dbReference>
<dbReference type="STRING" id="6248.A0A0K0E5A7"/>
<dbReference type="WBParaSite" id="SSTP_0000469100.1">
    <property type="protein sequence ID" value="SSTP_0000469100.1"/>
    <property type="gene ID" value="SSTP_0000469100"/>
</dbReference>
<dbReference type="AlphaFoldDB" id="A0A0K0E5A7"/>
<dbReference type="Pfam" id="PF03088">
    <property type="entry name" value="Str_synth"/>
    <property type="match status" value="1"/>
</dbReference>